<evidence type="ECO:0000259" key="11">
    <source>
        <dbReference type="Pfam" id="PF01272"/>
    </source>
</evidence>
<feature type="domain" description="Transcription elongation factor GreA/GreB C-terminal" evidence="11">
    <location>
        <begin position="86"/>
        <end position="158"/>
    </location>
</feature>
<evidence type="ECO:0000256" key="9">
    <source>
        <dbReference type="RuleBase" id="RU000556"/>
    </source>
</evidence>
<dbReference type="NCBIfam" id="NF001263">
    <property type="entry name" value="PRK00226.1-4"/>
    <property type="match status" value="1"/>
</dbReference>
<dbReference type="PROSITE" id="PS00829">
    <property type="entry name" value="GREAB_1"/>
    <property type="match status" value="1"/>
</dbReference>
<dbReference type="PANTHER" id="PTHR30437:SF4">
    <property type="entry name" value="TRANSCRIPTION ELONGATION FACTOR GREA"/>
    <property type="match status" value="1"/>
</dbReference>
<dbReference type="InterPro" id="IPR036805">
    <property type="entry name" value="Tscrpt_elong_fac_GreA/B_N_sf"/>
</dbReference>
<dbReference type="InterPro" id="IPR022691">
    <property type="entry name" value="Tscrpt_elong_fac_GreA/B_N"/>
</dbReference>
<keyword evidence="5 8" id="KW-0804">Transcription</keyword>
<sequence length="170" mass="18642">MSGSGNIPMTPSGLRKLKAELKHLQTVERGKISREIEVARAHGDLRENAEYHAAKEKQSHIEGRILDLNDWIARAEVIDPAKLGGDKVVFGATVDLLDVESDKTVTYRLVGELEADLKKRWIAVTSPVARALIGKKVGDVATVQSPGGTREYEVQEVRFEDPQEDASAEG</sequence>
<dbReference type="GO" id="GO:0003677">
    <property type="term" value="F:DNA binding"/>
    <property type="evidence" value="ECO:0007669"/>
    <property type="project" value="UniProtKB-UniRule"/>
</dbReference>
<reference evidence="13 15" key="1">
    <citation type="submission" date="2015-05" db="EMBL/GenBank/DDBJ databases">
        <title>Genome assembly of Archangium gephyra DSM 2261.</title>
        <authorList>
            <person name="Sharma G."/>
            <person name="Subramanian S."/>
        </authorList>
    </citation>
    <scope>NUCLEOTIDE SEQUENCE [LARGE SCALE GENOMIC DNA]</scope>
    <source>
        <strain evidence="13 15">DSM 2261</strain>
    </source>
</reference>
<evidence type="ECO:0000256" key="4">
    <source>
        <dbReference type="ARBA" id="ARBA00023125"/>
    </source>
</evidence>
<keyword evidence="13" id="KW-0648">Protein biosynthesis</keyword>
<dbReference type="InterPro" id="IPR006359">
    <property type="entry name" value="Tscrpt_elong_fac_GreA"/>
</dbReference>
<evidence type="ECO:0000256" key="2">
    <source>
        <dbReference type="ARBA" id="ARBA00013729"/>
    </source>
</evidence>
<evidence type="ECO:0000256" key="10">
    <source>
        <dbReference type="SAM" id="MobiDB-lite"/>
    </source>
</evidence>
<dbReference type="GO" id="GO:0070063">
    <property type="term" value="F:RNA polymerase binding"/>
    <property type="evidence" value="ECO:0007669"/>
    <property type="project" value="InterPro"/>
</dbReference>
<comment type="function">
    <text evidence="6 8 9">Necessary for efficient RNA polymerase transcription elongation past template-encoded arresting sites. The arresting sites in DNA have the property of trapping a certain fraction of elongating RNA polymerases that pass through, resulting in locked ternary complexes. Cleavage of the nascent transcript by cleavage factors such as GreA or GreB allows the resumption of elongation from the new 3'terminus. GreA releases sequences of 2 to 3 nucleotides.</text>
</comment>
<dbReference type="Gene3D" id="3.10.50.30">
    <property type="entry name" value="Transcription elongation factor, GreA/GreB, C-terminal domain"/>
    <property type="match status" value="1"/>
</dbReference>
<dbReference type="NCBIfam" id="TIGR01462">
    <property type="entry name" value="greA"/>
    <property type="match status" value="1"/>
</dbReference>
<dbReference type="PANTHER" id="PTHR30437">
    <property type="entry name" value="TRANSCRIPTION ELONGATION FACTOR GREA"/>
    <property type="match status" value="1"/>
</dbReference>
<dbReference type="EMBL" id="QUMU01000018">
    <property type="protein sequence ID" value="REG22943.1"/>
    <property type="molecule type" value="Genomic_DNA"/>
</dbReference>
<protein>
    <recommendedName>
        <fullName evidence="2 8">Transcription elongation factor GreA</fullName>
    </recommendedName>
    <alternativeName>
        <fullName evidence="7 8">Transcript cleavage factor GreA</fullName>
    </alternativeName>
</protein>
<gene>
    <name evidence="8" type="primary">greA</name>
    <name evidence="13" type="ORF">AA314_04808</name>
    <name evidence="14" type="ORF">ATI61_118148</name>
</gene>
<evidence type="ECO:0000313" key="15">
    <source>
        <dbReference type="Proteomes" id="UP000035579"/>
    </source>
</evidence>
<feature type="region of interest" description="Disordered" evidence="10">
    <location>
        <begin position="144"/>
        <end position="170"/>
    </location>
</feature>
<dbReference type="GO" id="GO:0003746">
    <property type="term" value="F:translation elongation factor activity"/>
    <property type="evidence" value="ECO:0007669"/>
    <property type="project" value="UniProtKB-KW"/>
</dbReference>
<dbReference type="EMBL" id="CP011509">
    <property type="protein sequence ID" value="AKJ03182.1"/>
    <property type="molecule type" value="Genomic_DNA"/>
</dbReference>
<dbReference type="NCBIfam" id="NF001264">
    <property type="entry name" value="PRK00226.1-5"/>
    <property type="match status" value="1"/>
</dbReference>
<dbReference type="SUPFAM" id="SSF46557">
    <property type="entry name" value="GreA transcript cleavage protein, N-terminal domain"/>
    <property type="match status" value="1"/>
</dbReference>
<evidence type="ECO:0000256" key="8">
    <source>
        <dbReference type="HAMAP-Rule" id="MF_00105"/>
    </source>
</evidence>
<evidence type="ECO:0000256" key="3">
    <source>
        <dbReference type="ARBA" id="ARBA00023015"/>
    </source>
</evidence>
<dbReference type="RefSeq" id="WP_047857312.1">
    <property type="nucleotide sequence ID" value="NZ_CP011509.1"/>
</dbReference>
<dbReference type="FunFam" id="1.10.287.180:FF:000001">
    <property type="entry name" value="Transcription elongation factor GreA"/>
    <property type="match status" value="1"/>
</dbReference>
<dbReference type="InterPro" id="IPR018151">
    <property type="entry name" value="TF_GreA/GreB_CS"/>
</dbReference>
<evidence type="ECO:0000256" key="5">
    <source>
        <dbReference type="ARBA" id="ARBA00023163"/>
    </source>
</evidence>
<feature type="domain" description="Transcription elongation factor GreA/GreB N-terminal" evidence="12">
    <location>
        <begin position="7"/>
        <end position="77"/>
    </location>
</feature>
<dbReference type="GO" id="GO:0032784">
    <property type="term" value="P:regulation of DNA-templated transcription elongation"/>
    <property type="evidence" value="ECO:0007669"/>
    <property type="project" value="UniProtKB-UniRule"/>
</dbReference>
<keyword evidence="4 8" id="KW-0238">DNA-binding</keyword>
<accession>A0AAC8TEP6</accession>
<reference evidence="14 16" key="2">
    <citation type="submission" date="2018-08" db="EMBL/GenBank/DDBJ databases">
        <title>Genomic Encyclopedia of Archaeal and Bacterial Type Strains, Phase II (KMG-II): from individual species to whole genera.</title>
        <authorList>
            <person name="Goeker M."/>
        </authorList>
    </citation>
    <scope>NUCLEOTIDE SEQUENCE [LARGE SCALE GENOMIC DNA]</scope>
    <source>
        <strain evidence="14 16">DSM 2261</strain>
    </source>
</reference>
<organism evidence="13 15">
    <name type="scientific">Archangium gephyra</name>
    <dbReference type="NCBI Taxonomy" id="48"/>
    <lineage>
        <taxon>Bacteria</taxon>
        <taxon>Pseudomonadati</taxon>
        <taxon>Myxococcota</taxon>
        <taxon>Myxococcia</taxon>
        <taxon>Myxococcales</taxon>
        <taxon>Cystobacterineae</taxon>
        <taxon>Archangiaceae</taxon>
        <taxon>Archangium</taxon>
    </lineage>
</organism>
<dbReference type="Gene3D" id="1.10.287.180">
    <property type="entry name" value="Transcription elongation factor, GreA/GreB, N-terminal domain"/>
    <property type="match status" value="1"/>
</dbReference>
<dbReference type="InterPro" id="IPR023459">
    <property type="entry name" value="Tscrpt_elong_fac_GreA/B_fam"/>
</dbReference>
<keyword evidence="13" id="KW-0251">Elongation factor</keyword>
<keyword evidence="3 8" id="KW-0805">Transcription regulation</keyword>
<evidence type="ECO:0000256" key="1">
    <source>
        <dbReference type="ARBA" id="ARBA00008213"/>
    </source>
</evidence>
<name>A0AAC8TEP6_9BACT</name>
<dbReference type="FunFam" id="3.10.50.30:FF:000001">
    <property type="entry name" value="Transcription elongation factor GreA"/>
    <property type="match status" value="1"/>
</dbReference>
<dbReference type="Proteomes" id="UP000035579">
    <property type="component" value="Chromosome"/>
</dbReference>
<keyword evidence="16" id="KW-1185">Reference proteome</keyword>
<dbReference type="Pfam" id="PF03449">
    <property type="entry name" value="GreA_GreB_N"/>
    <property type="match status" value="1"/>
</dbReference>
<dbReference type="SUPFAM" id="SSF54534">
    <property type="entry name" value="FKBP-like"/>
    <property type="match status" value="1"/>
</dbReference>
<dbReference type="InterPro" id="IPR001437">
    <property type="entry name" value="Tscrpt_elong_fac_GreA/B_C"/>
</dbReference>
<evidence type="ECO:0000313" key="13">
    <source>
        <dbReference type="EMBL" id="AKJ03182.1"/>
    </source>
</evidence>
<dbReference type="InterPro" id="IPR036953">
    <property type="entry name" value="GreA/GreB_C_sf"/>
</dbReference>
<dbReference type="InterPro" id="IPR028624">
    <property type="entry name" value="Tscrpt_elong_fac_GreA/B"/>
</dbReference>
<proteinExistence type="inferred from homology"/>
<dbReference type="Proteomes" id="UP000256345">
    <property type="component" value="Unassembled WGS sequence"/>
</dbReference>
<evidence type="ECO:0000256" key="6">
    <source>
        <dbReference type="ARBA" id="ARBA00024916"/>
    </source>
</evidence>
<dbReference type="Pfam" id="PF01272">
    <property type="entry name" value="GreA_GreB"/>
    <property type="match status" value="1"/>
</dbReference>
<evidence type="ECO:0000313" key="16">
    <source>
        <dbReference type="Proteomes" id="UP000256345"/>
    </source>
</evidence>
<dbReference type="GO" id="GO:0006354">
    <property type="term" value="P:DNA-templated transcription elongation"/>
    <property type="evidence" value="ECO:0007669"/>
    <property type="project" value="TreeGrafter"/>
</dbReference>
<dbReference type="NCBIfam" id="NF001261">
    <property type="entry name" value="PRK00226.1-2"/>
    <property type="match status" value="1"/>
</dbReference>
<feature type="compositionally biased region" description="Basic and acidic residues" evidence="10">
    <location>
        <begin position="150"/>
        <end position="161"/>
    </location>
</feature>
<comment type="similarity">
    <text evidence="1 8 9">Belongs to the GreA/GreB family.</text>
</comment>
<evidence type="ECO:0000256" key="7">
    <source>
        <dbReference type="ARBA" id="ARBA00030776"/>
    </source>
</evidence>
<dbReference type="PIRSF" id="PIRSF006092">
    <property type="entry name" value="GreA_GreB"/>
    <property type="match status" value="1"/>
</dbReference>
<dbReference type="KEGG" id="age:AA314_04808"/>
<dbReference type="AlphaFoldDB" id="A0AAC8TEP6"/>
<evidence type="ECO:0000313" key="14">
    <source>
        <dbReference type="EMBL" id="REG22943.1"/>
    </source>
</evidence>
<dbReference type="HAMAP" id="MF_00105">
    <property type="entry name" value="GreA_GreB"/>
    <property type="match status" value="1"/>
</dbReference>
<evidence type="ECO:0000259" key="12">
    <source>
        <dbReference type="Pfam" id="PF03449"/>
    </source>
</evidence>